<organism evidence="2 3">
    <name type="scientific">Periconia macrospinosa</name>
    <dbReference type="NCBI Taxonomy" id="97972"/>
    <lineage>
        <taxon>Eukaryota</taxon>
        <taxon>Fungi</taxon>
        <taxon>Dikarya</taxon>
        <taxon>Ascomycota</taxon>
        <taxon>Pezizomycotina</taxon>
        <taxon>Dothideomycetes</taxon>
        <taxon>Pleosporomycetidae</taxon>
        <taxon>Pleosporales</taxon>
        <taxon>Massarineae</taxon>
        <taxon>Periconiaceae</taxon>
        <taxon>Periconia</taxon>
    </lineage>
</organism>
<dbReference type="InterPro" id="IPR054471">
    <property type="entry name" value="GPIID_WHD"/>
</dbReference>
<dbReference type="PANTHER" id="PTHR10039">
    <property type="entry name" value="AMELOGENIN"/>
    <property type="match status" value="1"/>
</dbReference>
<dbReference type="STRING" id="97972.A0A2V1DDE1"/>
<dbReference type="AlphaFoldDB" id="A0A2V1DDE1"/>
<evidence type="ECO:0000313" key="3">
    <source>
        <dbReference type="Proteomes" id="UP000244855"/>
    </source>
</evidence>
<accession>A0A2V1DDE1</accession>
<dbReference type="OrthoDB" id="195446at2759"/>
<proteinExistence type="predicted"/>
<evidence type="ECO:0000259" key="1">
    <source>
        <dbReference type="Pfam" id="PF22939"/>
    </source>
</evidence>
<dbReference type="Pfam" id="PF22939">
    <property type="entry name" value="WHD_GPIID"/>
    <property type="match status" value="1"/>
</dbReference>
<dbReference type="EMBL" id="KZ805472">
    <property type="protein sequence ID" value="PVH96166.1"/>
    <property type="molecule type" value="Genomic_DNA"/>
</dbReference>
<keyword evidence="3" id="KW-1185">Reference proteome</keyword>
<name>A0A2V1DDE1_9PLEO</name>
<reference evidence="2 3" key="1">
    <citation type="journal article" date="2018" name="Sci. Rep.">
        <title>Comparative genomics provides insights into the lifestyle and reveals functional heterogeneity of dark septate endophytic fungi.</title>
        <authorList>
            <person name="Knapp D.G."/>
            <person name="Nemeth J.B."/>
            <person name="Barry K."/>
            <person name="Hainaut M."/>
            <person name="Henrissat B."/>
            <person name="Johnson J."/>
            <person name="Kuo A."/>
            <person name="Lim J.H.P."/>
            <person name="Lipzen A."/>
            <person name="Nolan M."/>
            <person name="Ohm R.A."/>
            <person name="Tamas L."/>
            <person name="Grigoriev I.V."/>
            <person name="Spatafora J.W."/>
            <person name="Nagy L.G."/>
            <person name="Kovacs G.M."/>
        </authorList>
    </citation>
    <scope>NUCLEOTIDE SEQUENCE [LARGE SCALE GENOMIC DNA]</scope>
    <source>
        <strain evidence="2 3">DSE2036</strain>
    </source>
</reference>
<feature type="non-terminal residue" evidence="2">
    <location>
        <position position="111"/>
    </location>
</feature>
<dbReference type="PANTHER" id="PTHR10039:SF15">
    <property type="entry name" value="NACHT DOMAIN-CONTAINING PROTEIN"/>
    <property type="match status" value="1"/>
</dbReference>
<evidence type="ECO:0000313" key="2">
    <source>
        <dbReference type="EMBL" id="PVH96166.1"/>
    </source>
</evidence>
<protein>
    <recommendedName>
        <fullName evidence="1">GPI inositol-deacylase winged helix domain-containing protein</fullName>
    </recommendedName>
</protein>
<dbReference type="Proteomes" id="UP000244855">
    <property type="component" value="Unassembled WGS sequence"/>
</dbReference>
<feature type="domain" description="GPI inositol-deacylase winged helix" evidence="1">
    <location>
        <begin position="28"/>
        <end position="101"/>
    </location>
</feature>
<gene>
    <name evidence="2" type="ORF">DM02DRAFT_465952</name>
</gene>
<feature type="non-terminal residue" evidence="2">
    <location>
        <position position="1"/>
    </location>
</feature>
<sequence>LQTLPQRLHDTYDEAMRRIRSQSQEDIDLAERLLSWIVYAKRPLTVIEVQHALTVEKDDNHFDQEGIPDEGLMIGACAGLVTIEMKSEVIRLVHHTAQEYFESFVPLRLPG</sequence>